<dbReference type="Gene3D" id="3.40.800.20">
    <property type="entry name" value="Histone deacetylase domain"/>
    <property type="match status" value="1"/>
</dbReference>
<feature type="domain" description="Histone deacetylase" evidence="2">
    <location>
        <begin position="21"/>
        <end position="307"/>
    </location>
</feature>
<evidence type="ECO:0000259" key="2">
    <source>
        <dbReference type="Pfam" id="PF00850"/>
    </source>
</evidence>
<dbReference type="PRINTS" id="PR01270">
    <property type="entry name" value="HDASUPER"/>
</dbReference>
<dbReference type="PANTHER" id="PTHR10625:SF10">
    <property type="entry name" value="HISTONE DEACETYLASE HDAC1"/>
    <property type="match status" value="1"/>
</dbReference>
<dbReference type="EMBL" id="CACVAT010000010">
    <property type="protein sequence ID" value="CAA6800018.1"/>
    <property type="molecule type" value="Genomic_DNA"/>
</dbReference>
<dbReference type="GO" id="GO:0004407">
    <property type="term" value="F:histone deacetylase activity"/>
    <property type="evidence" value="ECO:0007669"/>
    <property type="project" value="TreeGrafter"/>
</dbReference>
<protein>
    <submittedName>
        <fullName evidence="3">Deacetylases, including yeast histone deacetylase and acetoin utilization protein</fullName>
    </submittedName>
</protein>
<accession>A0A6S6RVX1</accession>
<organism evidence="3">
    <name type="scientific">uncultured Thiotrichaceae bacterium</name>
    <dbReference type="NCBI Taxonomy" id="298394"/>
    <lineage>
        <taxon>Bacteria</taxon>
        <taxon>Pseudomonadati</taxon>
        <taxon>Pseudomonadota</taxon>
        <taxon>Gammaproteobacteria</taxon>
        <taxon>Thiotrichales</taxon>
        <taxon>Thiotrichaceae</taxon>
        <taxon>environmental samples</taxon>
    </lineage>
</organism>
<dbReference type="InterPro" id="IPR000286">
    <property type="entry name" value="HDACs"/>
</dbReference>
<reference evidence="3" key="1">
    <citation type="submission" date="2020-01" db="EMBL/GenBank/DDBJ databases">
        <authorList>
            <person name="Meier V. D."/>
            <person name="Meier V D."/>
        </authorList>
    </citation>
    <scope>NUCLEOTIDE SEQUENCE</scope>
    <source>
        <strain evidence="3">HLG_WM_MAG_09</strain>
    </source>
</reference>
<dbReference type="AlphaFoldDB" id="A0A6S6RVX1"/>
<proteinExistence type="inferred from homology"/>
<evidence type="ECO:0000313" key="3">
    <source>
        <dbReference type="EMBL" id="CAA6800018.1"/>
    </source>
</evidence>
<gene>
    <name evidence="3" type="ORF">HELGO_WM27795</name>
</gene>
<evidence type="ECO:0000256" key="1">
    <source>
        <dbReference type="ARBA" id="ARBA00005947"/>
    </source>
</evidence>
<dbReference type="InterPro" id="IPR023801">
    <property type="entry name" value="His_deacetylse_dom"/>
</dbReference>
<dbReference type="InterPro" id="IPR023696">
    <property type="entry name" value="Ureohydrolase_dom_sf"/>
</dbReference>
<dbReference type="PANTHER" id="PTHR10625">
    <property type="entry name" value="HISTONE DEACETYLASE HDAC1-RELATED"/>
    <property type="match status" value="1"/>
</dbReference>
<dbReference type="CDD" id="cd11599">
    <property type="entry name" value="HDAC_classII_2"/>
    <property type="match status" value="1"/>
</dbReference>
<dbReference type="Pfam" id="PF00850">
    <property type="entry name" value="Hist_deacetyl"/>
    <property type="match status" value="1"/>
</dbReference>
<comment type="similarity">
    <text evidence="1">Belongs to the histone deacetylase family.</text>
</comment>
<name>A0A6S6RVX1_9GAMM</name>
<dbReference type="GO" id="GO:0040029">
    <property type="term" value="P:epigenetic regulation of gene expression"/>
    <property type="evidence" value="ECO:0007669"/>
    <property type="project" value="TreeGrafter"/>
</dbReference>
<dbReference type="SUPFAM" id="SSF52768">
    <property type="entry name" value="Arginase/deacetylase"/>
    <property type="match status" value="1"/>
</dbReference>
<dbReference type="InterPro" id="IPR037138">
    <property type="entry name" value="His_deacetylse_dom_sf"/>
</dbReference>
<sequence>MTVAVISHQKCTLHDNGTPHHPEAPDRLGAINNQLIMSGVDWVCHHYDAIPATRKHLERVHNVDYVERVFRTAPAPGEKTVLDGDTGMNEHTLDAALYSAGAAVMAVDLVMGDSHKHAACLGRPPGHHAGRAAAAGFCIFNNAAVAAAHALKNYGLERVAIIDFDVHHGDGTEEIFADREPRVLFCSSFQHPFYPYKGADSDYPNVINLPMKAGTRSAEWQAEVSEKWIPRLEAFKPQIIIISAGFDSHLEDDMGGFNLIEADYTWITRELCRIARDHGEGRVVSCLEGGYDLSSLGRSATAHIKELAEFH</sequence>